<sequence>MSRSLGSHGRSSSSSMGSRLALPFHHFYSLSGQHLSSDVFFDQDAMEIPRLMFLAPASIMRGNSSWTGTSLTQRHLKRRLGYGVLRCRLFIAAIDSAWHLDEMRSRCQGIDSETY</sequence>
<keyword evidence="2" id="KW-1185">Reference proteome</keyword>
<dbReference type="GeneID" id="71981564"/>
<evidence type="ECO:0000313" key="1">
    <source>
        <dbReference type="EMBL" id="UJO11375.1"/>
    </source>
</evidence>
<reference evidence="1" key="1">
    <citation type="submission" date="2021-12" db="EMBL/GenBank/DDBJ databases">
        <authorList>
            <person name="Zaccaron A."/>
            <person name="Stergiopoulos I."/>
        </authorList>
    </citation>
    <scope>NUCLEOTIDE SEQUENCE</scope>
    <source>
        <strain evidence="1">Race5_Kim</strain>
    </source>
</reference>
<evidence type="ECO:0000313" key="2">
    <source>
        <dbReference type="Proteomes" id="UP000756132"/>
    </source>
</evidence>
<dbReference type="AlphaFoldDB" id="A0A9Q8L5Q2"/>
<dbReference type="RefSeq" id="XP_047755741.1">
    <property type="nucleotide sequence ID" value="XM_047900834.1"/>
</dbReference>
<reference evidence="1" key="2">
    <citation type="journal article" date="2022" name="Microb. Genom.">
        <title>A chromosome-scale genome assembly of the tomato pathogen Cladosporium fulvum reveals a compartmentalized genome architecture and the presence of a dispensable chromosome.</title>
        <authorList>
            <person name="Zaccaron A.Z."/>
            <person name="Chen L.H."/>
            <person name="Samaras A."/>
            <person name="Stergiopoulos I."/>
        </authorList>
    </citation>
    <scope>NUCLEOTIDE SEQUENCE</scope>
    <source>
        <strain evidence="1">Race5_Kim</strain>
    </source>
</reference>
<organism evidence="1 2">
    <name type="scientific">Passalora fulva</name>
    <name type="common">Tomato leaf mold</name>
    <name type="synonym">Cladosporium fulvum</name>
    <dbReference type="NCBI Taxonomy" id="5499"/>
    <lineage>
        <taxon>Eukaryota</taxon>
        <taxon>Fungi</taxon>
        <taxon>Dikarya</taxon>
        <taxon>Ascomycota</taxon>
        <taxon>Pezizomycotina</taxon>
        <taxon>Dothideomycetes</taxon>
        <taxon>Dothideomycetidae</taxon>
        <taxon>Mycosphaerellales</taxon>
        <taxon>Mycosphaerellaceae</taxon>
        <taxon>Fulvia</taxon>
    </lineage>
</organism>
<protein>
    <submittedName>
        <fullName evidence="1">Uncharacterized protein</fullName>
    </submittedName>
</protein>
<dbReference type="KEGG" id="ffu:CLAFUR5_01686"/>
<dbReference type="EMBL" id="CP090163">
    <property type="protein sequence ID" value="UJO11375.1"/>
    <property type="molecule type" value="Genomic_DNA"/>
</dbReference>
<dbReference type="Proteomes" id="UP000756132">
    <property type="component" value="Chromosome 1"/>
</dbReference>
<proteinExistence type="predicted"/>
<accession>A0A9Q8L5Q2</accession>
<gene>
    <name evidence="1" type="ORF">CLAFUR5_01686</name>
</gene>
<name>A0A9Q8L5Q2_PASFU</name>